<comment type="caution">
    <text evidence="11">The sequence shown here is derived from an EMBL/GenBank/DDBJ whole genome shotgun (WGS) entry which is preliminary data.</text>
</comment>
<evidence type="ECO:0000256" key="3">
    <source>
        <dbReference type="ARBA" id="ARBA00022692"/>
    </source>
</evidence>
<evidence type="ECO:0000256" key="5">
    <source>
        <dbReference type="ARBA" id="ARBA00022989"/>
    </source>
</evidence>
<organism evidence="11 12">
    <name type="scientific">Artemia franciscana</name>
    <name type="common">Brine shrimp</name>
    <name type="synonym">Artemia sanfranciscana</name>
    <dbReference type="NCBI Taxonomy" id="6661"/>
    <lineage>
        <taxon>Eukaryota</taxon>
        <taxon>Metazoa</taxon>
        <taxon>Ecdysozoa</taxon>
        <taxon>Arthropoda</taxon>
        <taxon>Crustacea</taxon>
        <taxon>Branchiopoda</taxon>
        <taxon>Anostraca</taxon>
        <taxon>Artemiidae</taxon>
        <taxon>Artemia</taxon>
    </lineage>
</organism>
<accession>A0AA88LD62</accession>
<feature type="transmembrane region" description="Helical" evidence="8">
    <location>
        <begin position="229"/>
        <end position="251"/>
    </location>
</feature>
<reference evidence="11" key="1">
    <citation type="submission" date="2023-07" db="EMBL/GenBank/DDBJ databases">
        <title>Chromosome-level genome assembly of Artemia franciscana.</title>
        <authorList>
            <person name="Jo E."/>
        </authorList>
    </citation>
    <scope>NUCLEOTIDE SEQUENCE</scope>
    <source>
        <tissue evidence="11">Whole body</tissue>
    </source>
</reference>
<dbReference type="Pfam" id="PF05154">
    <property type="entry name" value="TM2"/>
    <property type="match status" value="1"/>
</dbReference>
<keyword evidence="4 9" id="KW-0732">Signal</keyword>
<feature type="chain" id="PRO_5041697807" description="TM2 domain-containing protein" evidence="9">
    <location>
        <begin position="30"/>
        <end position="261"/>
    </location>
</feature>
<gene>
    <name evidence="11" type="ORF">QYM36_007805</name>
</gene>
<dbReference type="PANTHER" id="PTHR21016">
    <property type="entry name" value="BETA-AMYLOID BINDING PROTEIN-RELATED"/>
    <property type="match status" value="1"/>
</dbReference>
<dbReference type="AlphaFoldDB" id="A0AA88LD62"/>
<evidence type="ECO:0000256" key="9">
    <source>
        <dbReference type="SAM" id="SignalP"/>
    </source>
</evidence>
<feature type="signal peptide" evidence="9">
    <location>
        <begin position="1"/>
        <end position="29"/>
    </location>
</feature>
<dbReference type="InterPro" id="IPR050932">
    <property type="entry name" value="TM2D1-3-like"/>
</dbReference>
<evidence type="ECO:0000256" key="7">
    <source>
        <dbReference type="ARBA" id="ARBA00023180"/>
    </source>
</evidence>
<evidence type="ECO:0000256" key="6">
    <source>
        <dbReference type="ARBA" id="ARBA00023136"/>
    </source>
</evidence>
<dbReference type="InterPro" id="IPR007829">
    <property type="entry name" value="TM2"/>
</dbReference>
<feature type="domain" description="TM2" evidence="10">
    <location>
        <begin position="196"/>
        <end position="242"/>
    </location>
</feature>
<sequence length="261" mass="29044">MNMFLSLYKLLCPGILVLHLLACMECAESNEATRVPPELTYSTLLEDFSECINNSVKASNETEIHLMKIFHGEQAVSILEKDLPYCMDLPSECITCVHSYQCVYGEMTDATCTVLEGCHCQVRKKQKGHRKFNKTFECRYCYQTLPSEHICSGAAFCKSSSIYKQAYTANCTVFSNVTCLGHRNFSKKLSCNWTSGYRWGTAMLLSIVAGGFGADRFYLGYWQEGIGKLFSFGGLGIWTLIDTALIAAGFLGPADGSLYVD</sequence>
<feature type="transmembrane region" description="Helical" evidence="8">
    <location>
        <begin position="196"/>
        <end position="217"/>
    </location>
</feature>
<dbReference type="EMBL" id="JAVRJZ010000001">
    <property type="protein sequence ID" value="KAK2727078.1"/>
    <property type="molecule type" value="Genomic_DNA"/>
</dbReference>
<keyword evidence="5 8" id="KW-1133">Transmembrane helix</keyword>
<evidence type="ECO:0000256" key="2">
    <source>
        <dbReference type="ARBA" id="ARBA00008284"/>
    </source>
</evidence>
<evidence type="ECO:0000256" key="1">
    <source>
        <dbReference type="ARBA" id="ARBA00004141"/>
    </source>
</evidence>
<comment type="similarity">
    <text evidence="2">Belongs to the TM2 family.</text>
</comment>
<name>A0AA88LD62_ARTSF</name>
<proteinExistence type="inferred from homology"/>
<comment type="subcellular location">
    <subcellularLocation>
        <location evidence="1">Membrane</location>
        <topology evidence="1">Multi-pass membrane protein</topology>
    </subcellularLocation>
</comment>
<evidence type="ECO:0000313" key="12">
    <source>
        <dbReference type="Proteomes" id="UP001187531"/>
    </source>
</evidence>
<evidence type="ECO:0000313" key="11">
    <source>
        <dbReference type="EMBL" id="KAK2727078.1"/>
    </source>
</evidence>
<evidence type="ECO:0000259" key="10">
    <source>
        <dbReference type="Pfam" id="PF05154"/>
    </source>
</evidence>
<dbReference type="PANTHER" id="PTHR21016:SF7">
    <property type="entry name" value="TM2 DOMAIN-CONTAINING PROTEIN 3"/>
    <property type="match status" value="1"/>
</dbReference>
<keyword evidence="7" id="KW-0325">Glycoprotein</keyword>
<dbReference type="GO" id="GO:0016020">
    <property type="term" value="C:membrane"/>
    <property type="evidence" value="ECO:0007669"/>
    <property type="project" value="UniProtKB-SubCell"/>
</dbReference>
<keyword evidence="6 8" id="KW-0472">Membrane</keyword>
<keyword evidence="12" id="KW-1185">Reference proteome</keyword>
<keyword evidence="3 8" id="KW-0812">Transmembrane</keyword>
<evidence type="ECO:0000256" key="8">
    <source>
        <dbReference type="SAM" id="Phobius"/>
    </source>
</evidence>
<dbReference type="Proteomes" id="UP001187531">
    <property type="component" value="Unassembled WGS sequence"/>
</dbReference>
<protein>
    <recommendedName>
        <fullName evidence="10">TM2 domain-containing protein</fullName>
    </recommendedName>
</protein>
<evidence type="ECO:0000256" key="4">
    <source>
        <dbReference type="ARBA" id="ARBA00022729"/>
    </source>
</evidence>